<dbReference type="PANTHER" id="PTHR43377:SF2">
    <property type="entry name" value="BINDING ROSSMANN FOLD OXIDOREDUCTASE, PUTATIVE (AFU_ORTHOLOGUE AFUA_4G00560)-RELATED"/>
    <property type="match status" value="1"/>
</dbReference>
<dbReference type="Gene3D" id="3.40.50.720">
    <property type="entry name" value="NAD(P)-binding Rossmann-like Domain"/>
    <property type="match status" value="1"/>
</dbReference>
<name>A0ABW0HJQ5_9BACL</name>
<gene>
    <name evidence="3" type="ORF">ACFPOF_01500</name>
</gene>
<evidence type="ECO:0000313" key="4">
    <source>
        <dbReference type="Proteomes" id="UP001596113"/>
    </source>
</evidence>
<dbReference type="SUPFAM" id="SSF55347">
    <property type="entry name" value="Glyceraldehyde-3-phosphate dehydrogenase-like, C-terminal domain"/>
    <property type="match status" value="1"/>
</dbReference>
<dbReference type="InterPro" id="IPR000683">
    <property type="entry name" value="Gfo/Idh/MocA-like_OxRdtase_N"/>
</dbReference>
<evidence type="ECO:0000259" key="1">
    <source>
        <dbReference type="Pfam" id="PF01408"/>
    </source>
</evidence>
<dbReference type="InterPro" id="IPR051450">
    <property type="entry name" value="Gfo/Idh/MocA_Oxidoreductases"/>
</dbReference>
<dbReference type="InterPro" id="IPR055170">
    <property type="entry name" value="GFO_IDH_MocA-like_dom"/>
</dbReference>
<sequence length="397" mass="43674">MMSKLGELGMTRVAVIGYGLQIKRLLGIMKQQDDSCAIVAIADIRSEAIRSEMIAEGADVSGIQFYADADEMLEHGPYDGVCIGTRCSLHTEMAVKVLAKGWPLYVEKPIATTMDDLIRLRDAYERSAKPPVVVSFPLRVTPHVQLVKSIIDSGKIGTVEHVQAVNNVTYGGVYYHYWYRDEQETQGMFLQKATHDLDYIGYVLGTNPRQVCAMTSKRIFKGNKPAGLKCKDCEDQDTCQESPQNLRKAGEVPIGDYCCFAVDTGNEDSGSVIIQYESGMHVNYSQNFFVRKKAGARGARFMGYKGTVEFDWHSSDVKVYMHHTPIVETHSIDLAAFSGGHGGGDDALIGNFIDIMKGRTADSISPLDSGLLSALICLKAKASAETGSFQAVRWPDR</sequence>
<dbReference type="Proteomes" id="UP001596113">
    <property type="component" value="Unassembled WGS sequence"/>
</dbReference>
<organism evidence="3 4">
    <name type="scientific">Cohnella soli</name>
    <dbReference type="NCBI Taxonomy" id="425005"/>
    <lineage>
        <taxon>Bacteria</taxon>
        <taxon>Bacillati</taxon>
        <taxon>Bacillota</taxon>
        <taxon>Bacilli</taxon>
        <taxon>Bacillales</taxon>
        <taxon>Paenibacillaceae</taxon>
        <taxon>Cohnella</taxon>
    </lineage>
</organism>
<proteinExistence type="predicted"/>
<accession>A0ABW0HJQ5</accession>
<feature type="domain" description="Gfo/Idh/MocA-like oxidoreductase N-terminal" evidence="1">
    <location>
        <begin position="12"/>
        <end position="129"/>
    </location>
</feature>
<dbReference type="InterPro" id="IPR036291">
    <property type="entry name" value="NAD(P)-bd_dom_sf"/>
</dbReference>
<dbReference type="Pfam" id="PF22725">
    <property type="entry name" value="GFO_IDH_MocA_C3"/>
    <property type="match status" value="1"/>
</dbReference>
<dbReference type="RefSeq" id="WP_378128909.1">
    <property type="nucleotide sequence ID" value="NZ_JBHSMI010000002.1"/>
</dbReference>
<evidence type="ECO:0000259" key="2">
    <source>
        <dbReference type="Pfam" id="PF22725"/>
    </source>
</evidence>
<dbReference type="SUPFAM" id="SSF51735">
    <property type="entry name" value="NAD(P)-binding Rossmann-fold domains"/>
    <property type="match status" value="1"/>
</dbReference>
<dbReference type="EMBL" id="JBHSMI010000002">
    <property type="protein sequence ID" value="MFC5401396.1"/>
    <property type="molecule type" value="Genomic_DNA"/>
</dbReference>
<keyword evidence="4" id="KW-1185">Reference proteome</keyword>
<feature type="domain" description="GFO/IDH/MocA-like oxidoreductase" evidence="2">
    <location>
        <begin position="144"/>
        <end position="309"/>
    </location>
</feature>
<reference evidence="4" key="1">
    <citation type="journal article" date="2019" name="Int. J. Syst. Evol. Microbiol.">
        <title>The Global Catalogue of Microorganisms (GCM) 10K type strain sequencing project: providing services to taxonomists for standard genome sequencing and annotation.</title>
        <authorList>
            <consortium name="The Broad Institute Genomics Platform"/>
            <consortium name="The Broad Institute Genome Sequencing Center for Infectious Disease"/>
            <person name="Wu L."/>
            <person name="Ma J."/>
        </authorList>
    </citation>
    <scope>NUCLEOTIDE SEQUENCE [LARGE SCALE GENOMIC DNA]</scope>
    <source>
        <strain evidence="4">CGMCC 1.18575</strain>
    </source>
</reference>
<dbReference type="PANTHER" id="PTHR43377">
    <property type="entry name" value="BILIVERDIN REDUCTASE A"/>
    <property type="match status" value="1"/>
</dbReference>
<dbReference type="Gene3D" id="3.30.360.10">
    <property type="entry name" value="Dihydrodipicolinate Reductase, domain 2"/>
    <property type="match status" value="1"/>
</dbReference>
<dbReference type="Pfam" id="PF01408">
    <property type="entry name" value="GFO_IDH_MocA"/>
    <property type="match status" value="1"/>
</dbReference>
<protein>
    <submittedName>
        <fullName evidence="3">Gfo/Idh/MocA family protein</fullName>
    </submittedName>
</protein>
<evidence type="ECO:0000313" key="3">
    <source>
        <dbReference type="EMBL" id="MFC5401396.1"/>
    </source>
</evidence>
<comment type="caution">
    <text evidence="3">The sequence shown here is derived from an EMBL/GenBank/DDBJ whole genome shotgun (WGS) entry which is preliminary data.</text>
</comment>